<keyword evidence="3" id="KW-1003">Cell membrane</keyword>
<evidence type="ECO:0000256" key="8">
    <source>
        <dbReference type="SAM" id="Phobius"/>
    </source>
</evidence>
<reference evidence="9" key="2">
    <citation type="submission" date="2023-01" db="EMBL/GenBank/DDBJ databases">
        <title>Draft genome sequence of Devosia yakushimensis strain NBRC 103855.</title>
        <authorList>
            <person name="Sun Q."/>
            <person name="Mori K."/>
        </authorList>
    </citation>
    <scope>NUCLEOTIDE SEQUENCE</scope>
    <source>
        <strain evidence="9">NBRC 103855</strain>
    </source>
</reference>
<dbReference type="PANTHER" id="PTHR32196">
    <property type="entry name" value="ABC TRANSPORTER PERMEASE PROTEIN YPHD-RELATED-RELATED"/>
    <property type="match status" value="1"/>
</dbReference>
<feature type="transmembrane region" description="Helical" evidence="8">
    <location>
        <begin position="114"/>
        <end position="141"/>
    </location>
</feature>
<dbReference type="InterPro" id="IPR001851">
    <property type="entry name" value="ABC_transp_permease"/>
</dbReference>
<keyword evidence="2" id="KW-0813">Transport</keyword>
<feature type="transmembrane region" description="Helical" evidence="8">
    <location>
        <begin position="304"/>
        <end position="324"/>
    </location>
</feature>
<dbReference type="CDD" id="cd06579">
    <property type="entry name" value="TM_PBP1_transp_AraH_like"/>
    <property type="match status" value="1"/>
</dbReference>
<keyword evidence="10" id="KW-1185">Reference proteome</keyword>
<evidence type="ECO:0000256" key="2">
    <source>
        <dbReference type="ARBA" id="ARBA00022448"/>
    </source>
</evidence>
<sequence>MVALKGNSVLTFLRRYGTLIGFAAILIFFWANLPDTFMTARNWLNISQQLSMLIVVAAGMTIVMVMGDFDLSVGSMASLAGIVVAILFTLGIPVWAAVSLALLVGLVGGAINGALISFIGILPFVATLATLTMFSGAAFVVSGGKTISGRAIPEDFSQFARGGIPLGDWGGVAVSIPNLTLLALAVVVLAWVLLEQTTFGRRLYAIGGNSEAAHLSGVAVRKLKLIAFALTGSTAALAGIMYASRVASANPTQGSSLMLNAIAGVFLGSTLSEHGEPRILYTIVGVLILGVLDNGLTQMSVDSYVRQILVGGIIILAVSASSLTKRLRSR</sequence>
<dbReference type="Pfam" id="PF02653">
    <property type="entry name" value="BPD_transp_2"/>
    <property type="match status" value="1"/>
</dbReference>
<keyword evidence="6 8" id="KW-1133">Transmembrane helix</keyword>
<evidence type="ECO:0000313" key="9">
    <source>
        <dbReference type="EMBL" id="GLQ08305.1"/>
    </source>
</evidence>
<comment type="subcellular location">
    <subcellularLocation>
        <location evidence="1">Cell membrane</location>
        <topology evidence="1">Multi-pass membrane protein</topology>
    </subcellularLocation>
</comment>
<keyword evidence="5 8" id="KW-0812">Transmembrane</keyword>
<organism evidence="9 10">
    <name type="scientific">Devosia yakushimensis</name>
    <dbReference type="NCBI Taxonomy" id="470028"/>
    <lineage>
        <taxon>Bacteria</taxon>
        <taxon>Pseudomonadati</taxon>
        <taxon>Pseudomonadota</taxon>
        <taxon>Alphaproteobacteria</taxon>
        <taxon>Hyphomicrobiales</taxon>
        <taxon>Devosiaceae</taxon>
        <taxon>Devosia</taxon>
    </lineage>
</organism>
<evidence type="ECO:0000256" key="6">
    <source>
        <dbReference type="ARBA" id="ARBA00022989"/>
    </source>
</evidence>
<feature type="transmembrane region" description="Helical" evidence="8">
    <location>
        <begin position="225"/>
        <end position="243"/>
    </location>
</feature>
<accession>A0ABQ5UAV3</accession>
<evidence type="ECO:0000313" key="10">
    <source>
        <dbReference type="Proteomes" id="UP001161406"/>
    </source>
</evidence>
<keyword evidence="4" id="KW-0997">Cell inner membrane</keyword>
<feature type="transmembrane region" description="Helical" evidence="8">
    <location>
        <begin position="43"/>
        <end position="67"/>
    </location>
</feature>
<gene>
    <name evidence="9" type="primary">rbsC_2</name>
    <name evidence="9" type="ORF">GCM10007913_02370</name>
</gene>
<feature type="transmembrane region" description="Helical" evidence="8">
    <location>
        <begin position="169"/>
        <end position="194"/>
    </location>
</feature>
<dbReference type="Proteomes" id="UP001161406">
    <property type="component" value="Unassembled WGS sequence"/>
</dbReference>
<feature type="transmembrane region" description="Helical" evidence="8">
    <location>
        <begin position="12"/>
        <end position="31"/>
    </location>
</feature>
<feature type="transmembrane region" description="Helical" evidence="8">
    <location>
        <begin position="79"/>
        <end position="107"/>
    </location>
</feature>
<keyword evidence="7 8" id="KW-0472">Membrane</keyword>
<evidence type="ECO:0000256" key="3">
    <source>
        <dbReference type="ARBA" id="ARBA00022475"/>
    </source>
</evidence>
<protein>
    <submittedName>
        <fullName evidence="9">Dolichyl-phosphate beta-glucosyltransferase</fullName>
    </submittedName>
</protein>
<proteinExistence type="predicted"/>
<evidence type="ECO:0000256" key="1">
    <source>
        <dbReference type="ARBA" id="ARBA00004651"/>
    </source>
</evidence>
<evidence type="ECO:0000256" key="4">
    <source>
        <dbReference type="ARBA" id="ARBA00022519"/>
    </source>
</evidence>
<name>A0ABQ5UAV3_9HYPH</name>
<evidence type="ECO:0000256" key="5">
    <source>
        <dbReference type="ARBA" id="ARBA00022692"/>
    </source>
</evidence>
<comment type="caution">
    <text evidence="9">The sequence shown here is derived from an EMBL/GenBank/DDBJ whole genome shotgun (WGS) entry which is preliminary data.</text>
</comment>
<dbReference type="PANTHER" id="PTHR32196:SF21">
    <property type="entry name" value="ABC TRANSPORTER PERMEASE PROTEIN YPHD-RELATED"/>
    <property type="match status" value="1"/>
</dbReference>
<reference evidence="9" key="1">
    <citation type="journal article" date="2014" name="Int. J. Syst. Evol. Microbiol.">
        <title>Complete genome of a new Firmicutes species belonging to the dominant human colonic microbiota ('Ruminococcus bicirculans') reveals two chromosomes and a selective capacity to utilize plant glucans.</title>
        <authorList>
            <consortium name="NISC Comparative Sequencing Program"/>
            <person name="Wegmann U."/>
            <person name="Louis P."/>
            <person name="Goesmann A."/>
            <person name="Henrissat B."/>
            <person name="Duncan S.H."/>
            <person name="Flint H.J."/>
        </authorList>
    </citation>
    <scope>NUCLEOTIDE SEQUENCE</scope>
    <source>
        <strain evidence="9">NBRC 103855</strain>
    </source>
</reference>
<dbReference type="EMBL" id="BSNG01000001">
    <property type="protein sequence ID" value="GLQ08305.1"/>
    <property type="molecule type" value="Genomic_DNA"/>
</dbReference>
<evidence type="ECO:0000256" key="7">
    <source>
        <dbReference type="ARBA" id="ARBA00023136"/>
    </source>
</evidence>